<dbReference type="PROSITE" id="PS51007">
    <property type="entry name" value="CYTC"/>
    <property type="match status" value="2"/>
</dbReference>
<evidence type="ECO:0000259" key="6">
    <source>
        <dbReference type="PROSITE" id="PS51007"/>
    </source>
</evidence>
<keyword evidence="3 4" id="KW-0408">Iron</keyword>
<feature type="domain" description="Cytochrome c" evidence="6">
    <location>
        <begin position="130"/>
        <end position="223"/>
    </location>
</feature>
<keyword evidence="5" id="KW-0472">Membrane</keyword>
<feature type="transmembrane region" description="Helical" evidence="5">
    <location>
        <begin position="237"/>
        <end position="258"/>
    </location>
</feature>
<keyword evidence="2 4" id="KW-0479">Metal-binding</keyword>
<dbReference type="PATRIC" id="fig|751945.3.peg.1037"/>
<dbReference type="STRING" id="751945.Theos_1042"/>
<dbReference type="GO" id="GO:0046872">
    <property type="term" value="F:metal ion binding"/>
    <property type="evidence" value="ECO:0007669"/>
    <property type="project" value="UniProtKB-KW"/>
</dbReference>
<accession>K7RI50</accession>
<feature type="domain" description="Cytochrome c" evidence="6">
    <location>
        <begin position="28"/>
        <end position="116"/>
    </location>
</feature>
<dbReference type="AlphaFoldDB" id="K7RI50"/>
<dbReference type="InterPro" id="IPR036909">
    <property type="entry name" value="Cyt_c-like_dom_sf"/>
</dbReference>
<name>K7RI50_THEOS</name>
<protein>
    <submittedName>
        <fullName evidence="7">Cytochrome c</fullName>
    </submittedName>
</protein>
<evidence type="ECO:0000256" key="1">
    <source>
        <dbReference type="ARBA" id="ARBA00022617"/>
    </source>
</evidence>
<proteinExistence type="predicted"/>
<dbReference type="InterPro" id="IPR051459">
    <property type="entry name" value="Cytochrome_c-type_DH"/>
</dbReference>
<dbReference type="PANTHER" id="PTHR35008">
    <property type="entry name" value="BLL4482 PROTEIN-RELATED"/>
    <property type="match status" value="1"/>
</dbReference>
<dbReference type="Gene3D" id="1.10.760.10">
    <property type="entry name" value="Cytochrome c-like domain"/>
    <property type="match status" value="2"/>
</dbReference>
<evidence type="ECO:0000256" key="5">
    <source>
        <dbReference type="SAM" id="Phobius"/>
    </source>
</evidence>
<sequence>MQGLPLTLKAEVRMKRALIALAFLLGLGLAQDGKALYERQCAACHGPTGQGVPGAIPPLAGNPRVQDEAYVVKVVREGLSGPLEVNGTAYNGVMPPMPQVSEGEARAIAQYLAGLGGAPREAAPKPQLAGDPALGRALYLGQKAFQNGGAPCQACHTVAGVGFLGGGSMGKDLTDAAQRLGGEAGLTALLQNPAFPVMRAAYQGKPLTEAEASALAAFLVQVSEEAPRPSSLYLGRFLVAGLVLLGVLLLYQAALWQLRPQSLAERIRKELRR</sequence>
<keyword evidence="1 4" id="KW-0349">Heme</keyword>
<dbReference type="PANTHER" id="PTHR35008:SF8">
    <property type="entry name" value="ALCOHOL DEHYDROGENASE CYTOCHROME C SUBUNIT"/>
    <property type="match status" value="1"/>
</dbReference>
<organism evidence="7 8">
    <name type="scientific">Thermus oshimai JL-2</name>
    <dbReference type="NCBI Taxonomy" id="751945"/>
    <lineage>
        <taxon>Bacteria</taxon>
        <taxon>Thermotogati</taxon>
        <taxon>Deinococcota</taxon>
        <taxon>Deinococci</taxon>
        <taxon>Thermales</taxon>
        <taxon>Thermaceae</taxon>
        <taxon>Thermus</taxon>
    </lineage>
</organism>
<dbReference type="SUPFAM" id="SSF46626">
    <property type="entry name" value="Cytochrome c"/>
    <property type="match status" value="2"/>
</dbReference>
<keyword evidence="5" id="KW-0812">Transmembrane</keyword>
<dbReference type="GO" id="GO:0020037">
    <property type="term" value="F:heme binding"/>
    <property type="evidence" value="ECO:0007669"/>
    <property type="project" value="InterPro"/>
</dbReference>
<evidence type="ECO:0000313" key="8">
    <source>
        <dbReference type="Proteomes" id="UP000000211"/>
    </source>
</evidence>
<keyword evidence="5" id="KW-1133">Transmembrane helix</keyword>
<reference evidence="7 8" key="1">
    <citation type="journal article" date="2013" name="Genome Announc.">
        <title>Whole Genome Sequencing of Thermus oshimai JL-2 and Thermus thermophilus JL-18, Incomplete Denitrifiers from the United States Great Basin.</title>
        <authorList>
            <person name="Murugapiran S.K."/>
            <person name="Huntemann M."/>
            <person name="Wei C.L."/>
            <person name="Han J."/>
            <person name="Detter J.C."/>
            <person name="Han C.S."/>
            <person name="Erkkila T.H."/>
            <person name="Teshima H."/>
            <person name="Chen A."/>
            <person name="Kyrpides N."/>
            <person name="Mavrommatis K."/>
            <person name="Markowitz V."/>
            <person name="Szeto E."/>
            <person name="Ivanova N."/>
            <person name="Pagani I."/>
            <person name="Lam J."/>
            <person name="McDonald A.I."/>
            <person name="Dodsworth J.A."/>
            <person name="Pati A."/>
            <person name="Goodwin L."/>
            <person name="Peters L."/>
            <person name="Pitluck S."/>
            <person name="Woyke T."/>
            <person name="Hedlund B.P."/>
        </authorList>
    </citation>
    <scope>NUCLEOTIDE SEQUENCE</scope>
    <source>
        <strain evidence="7 8">JL-2</strain>
    </source>
</reference>
<evidence type="ECO:0000256" key="4">
    <source>
        <dbReference type="PROSITE-ProRule" id="PRU00433"/>
    </source>
</evidence>
<dbReference type="HOGENOM" id="CLU_1048900_0_0_0"/>
<dbReference type="Proteomes" id="UP000000211">
    <property type="component" value="Chromosome"/>
</dbReference>
<dbReference type="InterPro" id="IPR009056">
    <property type="entry name" value="Cyt_c-like_dom"/>
</dbReference>
<dbReference type="KEGG" id="tos:Theos_1042"/>
<evidence type="ECO:0000256" key="3">
    <source>
        <dbReference type="ARBA" id="ARBA00023004"/>
    </source>
</evidence>
<keyword evidence="8" id="KW-1185">Reference proteome</keyword>
<dbReference type="EMBL" id="CP003249">
    <property type="protein sequence ID" value="AFV76092.1"/>
    <property type="molecule type" value="Genomic_DNA"/>
</dbReference>
<dbReference type="eggNOG" id="COG2010">
    <property type="taxonomic scope" value="Bacteria"/>
</dbReference>
<evidence type="ECO:0000313" key="7">
    <source>
        <dbReference type="EMBL" id="AFV76092.1"/>
    </source>
</evidence>
<dbReference type="GO" id="GO:0009055">
    <property type="term" value="F:electron transfer activity"/>
    <property type="evidence" value="ECO:0007669"/>
    <property type="project" value="InterPro"/>
</dbReference>
<evidence type="ECO:0000256" key="2">
    <source>
        <dbReference type="ARBA" id="ARBA00022723"/>
    </source>
</evidence>
<dbReference type="Pfam" id="PF00034">
    <property type="entry name" value="Cytochrom_C"/>
    <property type="match status" value="1"/>
</dbReference>
<gene>
    <name evidence="7" type="ORF">Theos_1042</name>
</gene>